<sequence length="267" mass="28140">MTIFSKDALKDQHIIITGATGGIGWETALACAAAGANITITGRNEDKLVTLKGKCEELNSNNSVHLFSADLDAEEERESLLTGAIDEIGPVTGLVNAAGITGGGVLEDLKEDDLRKVLELNFISTVLFTQLVYRHMLEKKPKKGTIVNVSSLSGLRGTPGSSAYAGSKFALIGFTQSLAVEAAERGIQVNAVCPGYVDTKMGRDSIARKGRKFGRSYEEQLKKAEAGIPSGRISSPEEVANTIVFLLTGAAENIVGESVKISGGNVL</sequence>
<dbReference type="SMART" id="SM00822">
    <property type="entry name" value="PKS_KR"/>
    <property type="match status" value="1"/>
</dbReference>
<keyword evidence="6" id="KW-1185">Reference proteome</keyword>
<comment type="similarity">
    <text evidence="1 3">Belongs to the short-chain dehydrogenases/reductases (SDR) family.</text>
</comment>
<accession>A0A0V8J232</accession>
<evidence type="ECO:0000256" key="3">
    <source>
        <dbReference type="RuleBase" id="RU000363"/>
    </source>
</evidence>
<dbReference type="PANTHER" id="PTHR42879">
    <property type="entry name" value="3-OXOACYL-(ACYL-CARRIER-PROTEIN) REDUCTASE"/>
    <property type="match status" value="1"/>
</dbReference>
<evidence type="ECO:0000313" key="5">
    <source>
        <dbReference type="EMBL" id="KSU81078.1"/>
    </source>
</evidence>
<keyword evidence="2" id="KW-0560">Oxidoreductase</keyword>
<dbReference type="PRINTS" id="PR00080">
    <property type="entry name" value="SDRFAMILY"/>
</dbReference>
<dbReference type="InterPro" id="IPR002347">
    <property type="entry name" value="SDR_fam"/>
</dbReference>
<comment type="caution">
    <text evidence="5">The sequence shown here is derived from an EMBL/GenBank/DDBJ whole genome shotgun (WGS) entry which is preliminary data.</text>
</comment>
<proteinExistence type="inferred from homology"/>
<dbReference type="PANTHER" id="PTHR42879:SF2">
    <property type="entry name" value="3-OXOACYL-[ACYL-CARRIER-PROTEIN] REDUCTASE FABG"/>
    <property type="match status" value="1"/>
</dbReference>
<evidence type="ECO:0000313" key="6">
    <source>
        <dbReference type="Proteomes" id="UP000054099"/>
    </source>
</evidence>
<name>A0A0V8J232_9BACL</name>
<dbReference type="SUPFAM" id="SSF51735">
    <property type="entry name" value="NAD(P)-binding Rossmann-fold domains"/>
    <property type="match status" value="1"/>
</dbReference>
<dbReference type="Proteomes" id="UP000054099">
    <property type="component" value="Unassembled WGS sequence"/>
</dbReference>
<protein>
    <submittedName>
        <fullName evidence="5">Short-chain dehydrogenase</fullName>
    </submittedName>
</protein>
<dbReference type="Pfam" id="PF00106">
    <property type="entry name" value="adh_short"/>
    <property type="match status" value="1"/>
</dbReference>
<dbReference type="RefSeq" id="WP_061974710.1">
    <property type="nucleotide sequence ID" value="NZ_FMAV01000004.1"/>
</dbReference>
<dbReference type="InterPro" id="IPR020904">
    <property type="entry name" value="Sc_DH/Rdtase_CS"/>
</dbReference>
<dbReference type="GO" id="GO:0008206">
    <property type="term" value="P:bile acid metabolic process"/>
    <property type="evidence" value="ECO:0007669"/>
    <property type="project" value="UniProtKB-ARBA"/>
</dbReference>
<dbReference type="OrthoDB" id="9803333at2"/>
<reference evidence="5 6" key="1">
    <citation type="journal article" date="2014" name="Antonie Van Leeuwenhoek">
        <title>Fictibacillus enclensis sp. nov., isolated from marine sediment.</title>
        <authorList>
            <person name="Dastager S.G."/>
            <person name="Mawlankar R."/>
            <person name="Srinivasan K."/>
            <person name="Tang S.K."/>
            <person name="Lee J.C."/>
            <person name="Ramana V.V."/>
            <person name="Shouche Y.S."/>
        </authorList>
    </citation>
    <scope>NUCLEOTIDE SEQUENCE [LARGE SCALE GENOMIC DNA]</scope>
    <source>
        <strain evidence="5 6">NIO-1003</strain>
    </source>
</reference>
<dbReference type="PRINTS" id="PR00081">
    <property type="entry name" value="GDHRDH"/>
</dbReference>
<dbReference type="InterPro" id="IPR050259">
    <property type="entry name" value="SDR"/>
</dbReference>
<organism evidence="5 6">
    <name type="scientific">Fictibacillus enclensis</name>
    <dbReference type="NCBI Taxonomy" id="1017270"/>
    <lineage>
        <taxon>Bacteria</taxon>
        <taxon>Bacillati</taxon>
        <taxon>Bacillota</taxon>
        <taxon>Bacilli</taxon>
        <taxon>Bacillales</taxon>
        <taxon>Fictibacillaceae</taxon>
        <taxon>Fictibacillus</taxon>
    </lineage>
</organism>
<dbReference type="Gene3D" id="3.40.50.720">
    <property type="entry name" value="NAD(P)-binding Rossmann-like Domain"/>
    <property type="match status" value="1"/>
</dbReference>
<dbReference type="CDD" id="cd05233">
    <property type="entry name" value="SDR_c"/>
    <property type="match status" value="1"/>
</dbReference>
<evidence type="ECO:0000256" key="2">
    <source>
        <dbReference type="ARBA" id="ARBA00023002"/>
    </source>
</evidence>
<feature type="domain" description="Ketoreductase" evidence="4">
    <location>
        <begin position="12"/>
        <end position="186"/>
    </location>
</feature>
<dbReference type="GO" id="GO:0016491">
    <property type="term" value="F:oxidoreductase activity"/>
    <property type="evidence" value="ECO:0007669"/>
    <property type="project" value="UniProtKB-KW"/>
</dbReference>
<gene>
    <name evidence="5" type="ORF">AS030_19220</name>
</gene>
<evidence type="ECO:0000256" key="1">
    <source>
        <dbReference type="ARBA" id="ARBA00006484"/>
    </source>
</evidence>
<dbReference type="InterPro" id="IPR036291">
    <property type="entry name" value="NAD(P)-bd_dom_sf"/>
</dbReference>
<dbReference type="AlphaFoldDB" id="A0A0V8J232"/>
<dbReference type="InterPro" id="IPR057326">
    <property type="entry name" value="KR_dom"/>
</dbReference>
<dbReference type="PROSITE" id="PS00061">
    <property type="entry name" value="ADH_SHORT"/>
    <property type="match status" value="1"/>
</dbReference>
<dbReference type="FunFam" id="3.40.50.720:FF:000084">
    <property type="entry name" value="Short-chain dehydrogenase reductase"/>
    <property type="match status" value="1"/>
</dbReference>
<dbReference type="EMBL" id="LNQN01000006">
    <property type="protein sequence ID" value="KSU81078.1"/>
    <property type="molecule type" value="Genomic_DNA"/>
</dbReference>
<evidence type="ECO:0000259" key="4">
    <source>
        <dbReference type="SMART" id="SM00822"/>
    </source>
</evidence>